<reference evidence="1" key="1">
    <citation type="submission" date="2022-04" db="EMBL/GenBank/DDBJ databases">
        <title>Jade perch genome.</title>
        <authorList>
            <person name="Chao B."/>
        </authorList>
    </citation>
    <scope>NUCLEOTIDE SEQUENCE</scope>
    <source>
        <strain evidence="1">CB-2022</strain>
    </source>
</reference>
<comment type="caution">
    <text evidence="1">The sequence shown here is derived from an EMBL/GenBank/DDBJ whole genome shotgun (WGS) entry which is preliminary data.</text>
</comment>
<proteinExistence type="predicted"/>
<organism evidence="1 2">
    <name type="scientific">Scortum barcoo</name>
    <name type="common">barcoo grunter</name>
    <dbReference type="NCBI Taxonomy" id="214431"/>
    <lineage>
        <taxon>Eukaryota</taxon>
        <taxon>Metazoa</taxon>
        <taxon>Chordata</taxon>
        <taxon>Craniata</taxon>
        <taxon>Vertebrata</taxon>
        <taxon>Euteleostomi</taxon>
        <taxon>Actinopterygii</taxon>
        <taxon>Neopterygii</taxon>
        <taxon>Teleostei</taxon>
        <taxon>Neoteleostei</taxon>
        <taxon>Acanthomorphata</taxon>
        <taxon>Eupercaria</taxon>
        <taxon>Centrarchiformes</taxon>
        <taxon>Terapontoidei</taxon>
        <taxon>Terapontidae</taxon>
        <taxon>Scortum</taxon>
    </lineage>
</organism>
<evidence type="ECO:0000313" key="2">
    <source>
        <dbReference type="Proteomes" id="UP000831701"/>
    </source>
</evidence>
<protein>
    <submittedName>
        <fullName evidence="1">Uncharacterized protein</fullName>
    </submittedName>
</protein>
<dbReference type="Proteomes" id="UP000831701">
    <property type="component" value="Chromosome 13"/>
</dbReference>
<evidence type="ECO:0000313" key="1">
    <source>
        <dbReference type="EMBL" id="KAI3363770.1"/>
    </source>
</evidence>
<keyword evidence="2" id="KW-1185">Reference proteome</keyword>
<sequence length="670" mass="74312">MLACGTLDAVDGYRQAKQSRSPGGPGGKKLGSGKEFGEAMEEDYRSASKKFWQTVQRLRRGKQYSANTVYSAGGELLILNWGHCRTVEGILRGSPQSHRTRLPLRKWRLGTLRWTCPSPKPKRGGGEREGEGEEDRSRHPRTQKLFSFLEHGDRVHMDLVDLYLPECFTYHSDTDVKPSSPSPSSQGDVSPAQPSPGSSSSDTNSSYGPPTKGHNHSNGLDSPGLYGHTAGLVNNVGTNRRFGEEESQVKCEFMLGTVAKRLCLVCGDVASGYHYGVASCEACKAFFKRTIQGNIEYSCPASNECEITKRRRKSCQACRFVKCLAVGMLREGVRLDRVRGGRQKYKRRIDAENSPYLHPQNALPQKRTFTVTGGMVENKMVSLLLVAEPEGIFAMPDPTVPESDIKALTTLCDLADRELVVNIGWAKHIPEKEEEHHHRSPPAPPSSPPVSPPSRALAVCLFPPIVGSLLSAHETGGVRLMGVFVALCQWRVWMGERRSGFPSLSLADQMSLLQSGWMEILILRVVFRSLALEDKLVYAEDYIMDEEQSKLAGLLDLNNAILQLVKKYKTMGLEKEEFVVLKAIALANSDSMHIEDSEAVQRLQDVLHGALQDHEATHHPEDPRRAGKLIMTLPLLRQTAARAVQHFCSIKQDGRVPMHKLFLELLEAKA</sequence>
<gene>
    <name evidence="1" type="ORF">L3Q82_001382</name>
</gene>
<name>A0ACB8W6Y6_9TELE</name>
<accession>A0ACB8W6Y6</accession>
<dbReference type="EMBL" id="CM041543">
    <property type="protein sequence ID" value="KAI3363770.1"/>
    <property type="molecule type" value="Genomic_DNA"/>
</dbReference>